<name>A0A4R1BTX7_9ACTN</name>
<dbReference type="Pfam" id="PF13828">
    <property type="entry name" value="DUF4190"/>
    <property type="match status" value="1"/>
</dbReference>
<dbReference type="InterPro" id="IPR025241">
    <property type="entry name" value="DUF4190"/>
</dbReference>
<evidence type="ECO:0000259" key="3">
    <source>
        <dbReference type="Pfam" id="PF13828"/>
    </source>
</evidence>
<accession>A0A4R1BTX7</accession>
<dbReference type="AlphaFoldDB" id="A0A4R1BTX7"/>
<protein>
    <submittedName>
        <fullName evidence="4">DUF4190 domain-containing protein</fullName>
    </submittedName>
</protein>
<feature type="compositionally biased region" description="Pro residues" evidence="1">
    <location>
        <begin position="10"/>
        <end position="25"/>
    </location>
</feature>
<evidence type="ECO:0000313" key="4">
    <source>
        <dbReference type="EMBL" id="TCJ21353.1"/>
    </source>
</evidence>
<comment type="caution">
    <text evidence="4">The sequence shown here is derived from an EMBL/GenBank/DDBJ whole genome shotgun (WGS) entry which is preliminary data.</text>
</comment>
<keyword evidence="5" id="KW-1185">Reference proteome</keyword>
<feature type="compositionally biased region" description="Pro residues" evidence="1">
    <location>
        <begin position="33"/>
        <end position="47"/>
    </location>
</feature>
<organism evidence="4 5">
    <name type="scientific">Nocardioides jejuensis</name>
    <dbReference type="NCBI Taxonomy" id="2502782"/>
    <lineage>
        <taxon>Bacteria</taxon>
        <taxon>Bacillati</taxon>
        <taxon>Actinomycetota</taxon>
        <taxon>Actinomycetes</taxon>
        <taxon>Propionibacteriales</taxon>
        <taxon>Nocardioidaceae</taxon>
        <taxon>Nocardioides</taxon>
    </lineage>
</organism>
<sequence length="155" mass="15966">MSTPQYPGAPDNPPQEPTVPLPPTHHPYGAVPPEQPGVPPVPQPPHPGGYYGQQPWYPAPPNDGSAIAAFILGLVALVGMCAYGFTLLLSPVALVLGRSSMKQIDASQGQLGGRGFAQAGFIMGIIGTVLLVLGVAVVAIFFTALFSTNCFGDGC</sequence>
<reference evidence="4 5" key="1">
    <citation type="submission" date="2019-03" db="EMBL/GenBank/DDBJ databases">
        <authorList>
            <person name="Kim M.K.M."/>
        </authorList>
    </citation>
    <scope>NUCLEOTIDE SEQUENCE [LARGE SCALE GENOMIC DNA]</scope>
    <source>
        <strain evidence="4 5">18JY15-6</strain>
    </source>
</reference>
<evidence type="ECO:0000313" key="5">
    <source>
        <dbReference type="Proteomes" id="UP000295453"/>
    </source>
</evidence>
<keyword evidence="2" id="KW-0472">Membrane</keyword>
<dbReference type="EMBL" id="SJZJ01000035">
    <property type="protein sequence ID" value="TCJ21353.1"/>
    <property type="molecule type" value="Genomic_DNA"/>
</dbReference>
<proteinExistence type="predicted"/>
<gene>
    <name evidence="4" type="ORF">EPD65_15125</name>
</gene>
<feature type="domain" description="DUF4190" evidence="3">
    <location>
        <begin position="66"/>
        <end position="133"/>
    </location>
</feature>
<feature type="transmembrane region" description="Helical" evidence="2">
    <location>
        <begin position="66"/>
        <end position="96"/>
    </location>
</feature>
<evidence type="ECO:0000256" key="1">
    <source>
        <dbReference type="SAM" id="MobiDB-lite"/>
    </source>
</evidence>
<keyword evidence="2" id="KW-1133">Transmembrane helix</keyword>
<dbReference type="OrthoDB" id="3733716at2"/>
<dbReference type="RefSeq" id="WP_131585610.1">
    <property type="nucleotide sequence ID" value="NZ_SJZJ01000035.1"/>
</dbReference>
<keyword evidence="2" id="KW-0812">Transmembrane</keyword>
<feature type="transmembrane region" description="Helical" evidence="2">
    <location>
        <begin position="116"/>
        <end position="146"/>
    </location>
</feature>
<dbReference type="Proteomes" id="UP000295453">
    <property type="component" value="Unassembled WGS sequence"/>
</dbReference>
<evidence type="ECO:0000256" key="2">
    <source>
        <dbReference type="SAM" id="Phobius"/>
    </source>
</evidence>
<feature type="region of interest" description="Disordered" evidence="1">
    <location>
        <begin position="1"/>
        <end position="56"/>
    </location>
</feature>